<keyword evidence="1 3" id="KW-0963">Cytoplasm</keyword>
<dbReference type="InterPro" id="IPR003728">
    <property type="entry name" value="Ribosome_maturation_RimP"/>
</dbReference>
<dbReference type="InterPro" id="IPR028998">
    <property type="entry name" value="RimP_C"/>
</dbReference>
<dbReference type="SUPFAM" id="SSF75420">
    <property type="entry name" value="YhbC-like, N-terminal domain"/>
    <property type="match status" value="1"/>
</dbReference>
<gene>
    <name evidence="3" type="primary">rimP</name>
    <name evidence="6" type="ORF">LOSG293_210130</name>
</gene>
<comment type="caution">
    <text evidence="6">The sequence shown here is derived from an EMBL/GenBank/DDBJ whole genome shotgun (WGS) entry which is preliminary data.</text>
</comment>
<dbReference type="NCBIfam" id="NF000928">
    <property type="entry name" value="PRK00092.1-2"/>
    <property type="match status" value="1"/>
</dbReference>
<dbReference type="eggNOG" id="COG0779">
    <property type="taxonomic scope" value="Bacteria"/>
</dbReference>
<evidence type="ECO:0000313" key="7">
    <source>
        <dbReference type="Proteomes" id="UP000028700"/>
    </source>
</evidence>
<feature type="domain" description="Ribosome maturation factor RimP N-terminal" evidence="4">
    <location>
        <begin position="21"/>
        <end position="95"/>
    </location>
</feature>
<dbReference type="InterPro" id="IPR036847">
    <property type="entry name" value="RimP_C_sf"/>
</dbReference>
<name>A0A081BJH1_9LACO</name>
<feature type="domain" description="Ribosome maturation factor RimP C-terminal" evidence="5">
    <location>
        <begin position="98"/>
        <end position="167"/>
    </location>
</feature>
<keyword evidence="7" id="KW-1185">Reference proteome</keyword>
<dbReference type="FunFam" id="3.30.300.70:FF:000001">
    <property type="entry name" value="Ribosome maturation factor RimP"/>
    <property type="match status" value="1"/>
</dbReference>
<sequence length="167" mass="18611">MQKLSSGGLSVSSVVETVTQLVNPILDGHHFELVDAEFVKEGDGWYLRVFIDKPGGITIEECAMVSDELSEKLDSIDPDPIPQAYFLEISSPGAERPLKKETDYQNAVGKYIHVSLYQQIKKAKAFEGDLLSVTEDELTMKINQKGRISEITIPRENIAKARLAIKF</sequence>
<accession>A0A081BJH1</accession>
<dbReference type="GO" id="GO:0000028">
    <property type="term" value="P:ribosomal small subunit assembly"/>
    <property type="evidence" value="ECO:0007669"/>
    <property type="project" value="TreeGrafter"/>
</dbReference>
<evidence type="ECO:0000313" key="6">
    <source>
        <dbReference type="EMBL" id="GAK48189.1"/>
    </source>
</evidence>
<comment type="function">
    <text evidence="3">Required for maturation of 30S ribosomal subunits.</text>
</comment>
<proteinExistence type="inferred from homology"/>
<dbReference type="EMBL" id="BBJM01000021">
    <property type="protein sequence ID" value="GAK48189.1"/>
    <property type="molecule type" value="Genomic_DNA"/>
</dbReference>
<dbReference type="STRING" id="1291743.LOSG293_210130"/>
<dbReference type="GO" id="GO:0005829">
    <property type="term" value="C:cytosol"/>
    <property type="evidence" value="ECO:0007669"/>
    <property type="project" value="TreeGrafter"/>
</dbReference>
<comment type="similarity">
    <text evidence="3">Belongs to the RimP family.</text>
</comment>
<dbReference type="Gene3D" id="3.30.300.70">
    <property type="entry name" value="RimP-like superfamily, N-terminal"/>
    <property type="match status" value="1"/>
</dbReference>
<dbReference type="PANTHER" id="PTHR33867">
    <property type="entry name" value="RIBOSOME MATURATION FACTOR RIMP"/>
    <property type="match status" value="1"/>
</dbReference>
<evidence type="ECO:0000259" key="5">
    <source>
        <dbReference type="Pfam" id="PF17384"/>
    </source>
</evidence>
<protein>
    <recommendedName>
        <fullName evidence="3">Ribosome maturation factor RimP</fullName>
    </recommendedName>
</protein>
<comment type="subcellular location">
    <subcellularLocation>
        <location evidence="3">Cytoplasm</location>
    </subcellularLocation>
</comment>
<dbReference type="CDD" id="cd01734">
    <property type="entry name" value="YlxS_C"/>
    <property type="match status" value="1"/>
</dbReference>
<dbReference type="Pfam" id="PF02576">
    <property type="entry name" value="RimP_N"/>
    <property type="match status" value="1"/>
</dbReference>
<evidence type="ECO:0000256" key="3">
    <source>
        <dbReference type="HAMAP-Rule" id="MF_01077"/>
    </source>
</evidence>
<keyword evidence="2 3" id="KW-0690">Ribosome biogenesis</keyword>
<dbReference type="SUPFAM" id="SSF74942">
    <property type="entry name" value="YhbC-like, C-terminal domain"/>
    <property type="match status" value="1"/>
</dbReference>
<dbReference type="Proteomes" id="UP000028700">
    <property type="component" value="Unassembled WGS sequence"/>
</dbReference>
<organism evidence="6 7">
    <name type="scientific">Secundilactobacillus oryzae JCM 18671</name>
    <dbReference type="NCBI Taxonomy" id="1291743"/>
    <lineage>
        <taxon>Bacteria</taxon>
        <taxon>Bacillati</taxon>
        <taxon>Bacillota</taxon>
        <taxon>Bacilli</taxon>
        <taxon>Lactobacillales</taxon>
        <taxon>Lactobacillaceae</taxon>
        <taxon>Secundilactobacillus</taxon>
    </lineage>
</organism>
<evidence type="ECO:0000256" key="1">
    <source>
        <dbReference type="ARBA" id="ARBA00022490"/>
    </source>
</evidence>
<dbReference type="PANTHER" id="PTHR33867:SF1">
    <property type="entry name" value="RIBOSOME MATURATION FACTOR RIMP"/>
    <property type="match status" value="1"/>
</dbReference>
<dbReference type="AlphaFoldDB" id="A0A081BJH1"/>
<dbReference type="GO" id="GO:0006412">
    <property type="term" value="P:translation"/>
    <property type="evidence" value="ECO:0007669"/>
    <property type="project" value="TreeGrafter"/>
</dbReference>
<dbReference type="InterPro" id="IPR028989">
    <property type="entry name" value="RimP_N"/>
</dbReference>
<dbReference type="Gene3D" id="2.30.30.180">
    <property type="entry name" value="Ribosome maturation factor RimP, C-terminal domain"/>
    <property type="match status" value="1"/>
</dbReference>
<evidence type="ECO:0000256" key="2">
    <source>
        <dbReference type="ARBA" id="ARBA00022517"/>
    </source>
</evidence>
<evidence type="ECO:0000259" key="4">
    <source>
        <dbReference type="Pfam" id="PF02576"/>
    </source>
</evidence>
<dbReference type="HAMAP" id="MF_01077">
    <property type="entry name" value="RimP"/>
    <property type="match status" value="1"/>
</dbReference>
<dbReference type="InterPro" id="IPR035956">
    <property type="entry name" value="RimP_N_sf"/>
</dbReference>
<dbReference type="Pfam" id="PF17384">
    <property type="entry name" value="DUF150_C"/>
    <property type="match status" value="1"/>
</dbReference>
<reference evidence="6" key="1">
    <citation type="journal article" date="2014" name="Genome Announc.">
        <title>Draft Genome Sequence of Lactobacillus oryzae Strain SG293T.</title>
        <authorList>
            <person name="Tanizawa Y."/>
            <person name="Fujisawa T."/>
            <person name="Mochizuki T."/>
            <person name="Kaminuma E."/>
            <person name="Nakamura Y."/>
            <person name="Tohno M."/>
        </authorList>
    </citation>
    <scope>NUCLEOTIDE SEQUENCE [LARGE SCALE GENOMIC DNA]</scope>
    <source>
        <strain evidence="6">SG293</strain>
    </source>
</reference>